<evidence type="ECO:0000313" key="7">
    <source>
        <dbReference type="Proteomes" id="UP000595917"/>
    </source>
</evidence>
<comment type="similarity">
    <text evidence="2 5">Belongs to the glycosyl hydrolase 43 family.</text>
</comment>
<dbReference type="GO" id="GO:0004553">
    <property type="term" value="F:hydrolase activity, hydrolyzing O-glycosyl compounds"/>
    <property type="evidence" value="ECO:0007669"/>
    <property type="project" value="InterPro"/>
</dbReference>
<dbReference type="KEGG" id="bhc:JFL75_04105"/>
<keyword evidence="7" id="KW-1185">Reference proteome</keyword>
<dbReference type="InterPro" id="IPR006710">
    <property type="entry name" value="Glyco_hydro_43"/>
</dbReference>
<reference evidence="6" key="1">
    <citation type="submission" date="2021-01" db="EMBL/GenBank/DDBJ databases">
        <title>Description of Breznakiella homolactica.</title>
        <authorList>
            <person name="Song Y."/>
            <person name="Brune A."/>
        </authorList>
    </citation>
    <scope>NUCLEOTIDE SEQUENCE</scope>
    <source>
        <strain evidence="6">RmG30</strain>
    </source>
</reference>
<evidence type="ECO:0000256" key="1">
    <source>
        <dbReference type="ARBA" id="ARBA00004834"/>
    </source>
</evidence>
<keyword evidence="3 5" id="KW-0378">Hydrolase</keyword>
<dbReference type="PANTHER" id="PTHR43301">
    <property type="entry name" value="ARABINAN ENDO-1,5-ALPHA-L-ARABINOSIDASE"/>
    <property type="match status" value="1"/>
</dbReference>
<sequence>MKHEELRRVKQVWTGTEGLPADNNHDPSNILYVGGKYYLWITQHEHGKPYCPFKNCKIMYTTSPDGYRWEPLRDALLPSAKGWDSAGVLTANVLFYNNTYYMFYTGVDAGYDVSHTDRYVGIARADSPGGPWTRAGDTPVLGPSRTGFDADSADDVTVIPRDGKFWMYYKGMYPGLDGNYSEVGIAMADSITGPYTRYGHNPVMVGHAFAVWPYKDGYLYLSGRKDTNEGTVYNSSPDWHDPRGTQSLFWSGDGIHFEACCPFENRAPGIFVGSESDITKCWGVSVKTRNRDQGRYIERFDFILE</sequence>
<protein>
    <submittedName>
        <fullName evidence="6">Family 43 glycosylhydrolase</fullName>
    </submittedName>
</protein>
<dbReference type="Gene3D" id="2.115.10.20">
    <property type="entry name" value="Glycosyl hydrolase domain, family 43"/>
    <property type="match status" value="1"/>
</dbReference>
<evidence type="ECO:0000256" key="5">
    <source>
        <dbReference type="RuleBase" id="RU361187"/>
    </source>
</evidence>
<keyword evidence="4 5" id="KW-0326">Glycosidase</keyword>
<evidence type="ECO:0000256" key="4">
    <source>
        <dbReference type="ARBA" id="ARBA00023295"/>
    </source>
</evidence>
<evidence type="ECO:0000313" key="6">
    <source>
        <dbReference type="EMBL" id="QQO10110.1"/>
    </source>
</evidence>
<gene>
    <name evidence="6" type="ORF">JFL75_04105</name>
</gene>
<dbReference type="Proteomes" id="UP000595917">
    <property type="component" value="Chromosome"/>
</dbReference>
<dbReference type="SUPFAM" id="SSF75005">
    <property type="entry name" value="Arabinanase/levansucrase/invertase"/>
    <property type="match status" value="1"/>
</dbReference>
<dbReference type="InterPro" id="IPR023296">
    <property type="entry name" value="Glyco_hydro_beta-prop_sf"/>
</dbReference>
<dbReference type="RefSeq" id="WP_215627414.1">
    <property type="nucleotide sequence ID" value="NZ_CP067089.2"/>
</dbReference>
<evidence type="ECO:0000256" key="2">
    <source>
        <dbReference type="ARBA" id="ARBA00009865"/>
    </source>
</evidence>
<dbReference type="EMBL" id="CP067089">
    <property type="protein sequence ID" value="QQO10110.1"/>
    <property type="molecule type" value="Genomic_DNA"/>
</dbReference>
<comment type="pathway">
    <text evidence="1">Glycan metabolism; L-arabinan degradation.</text>
</comment>
<proteinExistence type="inferred from homology"/>
<dbReference type="GO" id="GO:0005975">
    <property type="term" value="P:carbohydrate metabolic process"/>
    <property type="evidence" value="ECO:0007669"/>
    <property type="project" value="InterPro"/>
</dbReference>
<dbReference type="PANTHER" id="PTHR43301:SF3">
    <property type="entry name" value="ARABINAN ENDO-1,5-ALPHA-L-ARABINOSIDASE A-RELATED"/>
    <property type="match status" value="1"/>
</dbReference>
<dbReference type="AlphaFoldDB" id="A0A7T7XPI0"/>
<evidence type="ECO:0000256" key="3">
    <source>
        <dbReference type="ARBA" id="ARBA00022801"/>
    </source>
</evidence>
<organism evidence="6 7">
    <name type="scientific">Breznakiella homolactica</name>
    <dbReference type="NCBI Taxonomy" id="2798577"/>
    <lineage>
        <taxon>Bacteria</taxon>
        <taxon>Pseudomonadati</taxon>
        <taxon>Spirochaetota</taxon>
        <taxon>Spirochaetia</taxon>
        <taxon>Spirochaetales</taxon>
        <taxon>Breznakiellaceae</taxon>
        <taxon>Breznakiella</taxon>
    </lineage>
</organism>
<dbReference type="InterPro" id="IPR050727">
    <property type="entry name" value="GH43_arabinanases"/>
</dbReference>
<dbReference type="Pfam" id="PF04616">
    <property type="entry name" value="Glyco_hydro_43"/>
    <property type="match status" value="1"/>
</dbReference>
<name>A0A7T7XPI0_9SPIR</name>
<accession>A0A7T7XPI0</accession>